<gene>
    <name evidence="3" type="primary">Hypp1328</name>
    <name evidence="3" type="ORF">BLAG_LOCUS13734</name>
</gene>
<keyword evidence="1" id="KW-0175">Coiled coil</keyword>
<protein>
    <submittedName>
        <fullName evidence="3">Hypp1328 protein</fullName>
    </submittedName>
</protein>
<keyword evidence="4" id="KW-1185">Reference proteome</keyword>
<evidence type="ECO:0000256" key="1">
    <source>
        <dbReference type="SAM" id="Coils"/>
    </source>
</evidence>
<feature type="region of interest" description="Disordered" evidence="2">
    <location>
        <begin position="39"/>
        <end position="77"/>
    </location>
</feature>
<reference evidence="3" key="1">
    <citation type="submission" date="2022-01" db="EMBL/GenBank/DDBJ databases">
        <authorList>
            <person name="Braso-Vives M."/>
        </authorList>
    </citation>
    <scope>NUCLEOTIDE SEQUENCE</scope>
</reference>
<sequence length="257" mass="30098">MEKLVAIEKKVTSLESKIDTVKEDQKKQLQQVGRAIVIREDLEGDTQGSGEVSEEDKRGNSDAPEGDSEQGPWITVTKRKSKTPKFAEILKEALTEQRKAVDEQEKRSYNLIVHNVEEVEQADKRKEHDMEFIEKLFNDHLEVDVKFKELYRLGKKDTSTKKGRPLKIVLERKEDRAIILNRLPKLKKAEEKLRRISVTADLSREEREEIRLLVQEAKNRSQQEETGEFIHVVRGTYPKMYIVKKRHIVRNIQEEDR</sequence>
<dbReference type="Proteomes" id="UP000838412">
    <property type="component" value="Chromosome 2"/>
</dbReference>
<dbReference type="AlphaFoldDB" id="A0A8J9ZGK7"/>
<evidence type="ECO:0000313" key="4">
    <source>
        <dbReference type="Proteomes" id="UP000838412"/>
    </source>
</evidence>
<evidence type="ECO:0000313" key="3">
    <source>
        <dbReference type="EMBL" id="CAH1254253.1"/>
    </source>
</evidence>
<dbReference type="EMBL" id="OV696687">
    <property type="protein sequence ID" value="CAH1254253.1"/>
    <property type="molecule type" value="Genomic_DNA"/>
</dbReference>
<evidence type="ECO:0000256" key="2">
    <source>
        <dbReference type="SAM" id="MobiDB-lite"/>
    </source>
</evidence>
<accession>A0A8J9ZGK7</accession>
<dbReference type="PANTHER" id="PTHR37445">
    <property type="entry name" value="PROTEIN CBG24663"/>
    <property type="match status" value="1"/>
</dbReference>
<feature type="coiled-coil region" evidence="1">
    <location>
        <begin position="186"/>
        <end position="220"/>
    </location>
</feature>
<name>A0A8J9ZGK7_BRALA</name>
<dbReference type="PANTHER" id="PTHR37445:SF3">
    <property type="entry name" value="ZINC FINGER PHD-TYPE DOMAIN-CONTAINING PROTEIN"/>
    <property type="match status" value="1"/>
</dbReference>
<proteinExistence type="predicted"/>
<organism evidence="3 4">
    <name type="scientific">Branchiostoma lanceolatum</name>
    <name type="common">Common lancelet</name>
    <name type="synonym">Amphioxus lanceolatum</name>
    <dbReference type="NCBI Taxonomy" id="7740"/>
    <lineage>
        <taxon>Eukaryota</taxon>
        <taxon>Metazoa</taxon>
        <taxon>Chordata</taxon>
        <taxon>Cephalochordata</taxon>
        <taxon>Leptocardii</taxon>
        <taxon>Amphioxiformes</taxon>
        <taxon>Branchiostomatidae</taxon>
        <taxon>Branchiostoma</taxon>
    </lineage>
</organism>
<dbReference type="OrthoDB" id="6092537at2759"/>